<feature type="transmembrane region" description="Helical" evidence="7">
    <location>
        <begin position="91"/>
        <end position="112"/>
    </location>
</feature>
<keyword evidence="3 7" id="KW-0812">Transmembrane</keyword>
<keyword evidence="9" id="KW-1185">Reference proteome</keyword>
<evidence type="ECO:0008006" key="10">
    <source>
        <dbReference type="Google" id="ProtNLM"/>
    </source>
</evidence>
<dbReference type="SUPFAM" id="SSF103473">
    <property type="entry name" value="MFS general substrate transporter"/>
    <property type="match status" value="1"/>
</dbReference>
<dbReference type="GO" id="GO:0022857">
    <property type="term" value="F:transmembrane transporter activity"/>
    <property type="evidence" value="ECO:0007669"/>
    <property type="project" value="TreeGrafter"/>
</dbReference>
<dbReference type="Gene3D" id="1.20.1250.20">
    <property type="entry name" value="MFS general substrate transporter like domains"/>
    <property type="match status" value="1"/>
</dbReference>
<name>A0A3N4LFB2_9PEZI</name>
<evidence type="ECO:0000256" key="5">
    <source>
        <dbReference type="ARBA" id="ARBA00023136"/>
    </source>
</evidence>
<dbReference type="EMBL" id="ML121559">
    <property type="protein sequence ID" value="RPB21406.1"/>
    <property type="molecule type" value="Genomic_DNA"/>
</dbReference>
<dbReference type="PANTHER" id="PTHR43791:SF91">
    <property type="entry name" value="MAJOR FACILITATOR SUPERFAMILY (MFS) PROFILE DOMAIN-CONTAINING PROTEIN-RELATED"/>
    <property type="match status" value="1"/>
</dbReference>
<evidence type="ECO:0000256" key="1">
    <source>
        <dbReference type="ARBA" id="ARBA00004141"/>
    </source>
</evidence>
<dbReference type="STRING" id="1051890.A0A3N4LFB2"/>
<evidence type="ECO:0000256" key="3">
    <source>
        <dbReference type="ARBA" id="ARBA00022692"/>
    </source>
</evidence>
<evidence type="ECO:0000256" key="7">
    <source>
        <dbReference type="SAM" id="Phobius"/>
    </source>
</evidence>
<comment type="subcellular location">
    <subcellularLocation>
        <location evidence="1">Membrane</location>
        <topology evidence="1">Multi-pass membrane protein</topology>
    </subcellularLocation>
</comment>
<accession>A0A3N4LFB2</accession>
<dbReference type="InParanoid" id="A0A3N4LFB2"/>
<evidence type="ECO:0000256" key="4">
    <source>
        <dbReference type="ARBA" id="ARBA00022989"/>
    </source>
</evidence>
<reference evidence="8 9" key="1">
    <citation type="journal article" date="2018" name="Nat. Ecol. Evol.">
        <title>Pezizomycetes genomes reveal the molecular basis of ectomycorrhizal truffle lifestyle.</title>
        <authorList>
            <person name="Murat C."/>
            <person name="Payen T."/>
            <person name="Noel B."/>
            <person name="Kuo A."/>
            <person name="Morin E."/>
            <person name="Chen J."/>
            <person name="Kohler A."/>
            <person name="Krizsan K."/>
            <person name="Balestrini R."/>
            <person name="Da Silva C."/>
            <person name="Montanini B."/>
            <person name="Hainaut M."/>
            <person name="Levati E."/>
            <person name="Barry K.W."/>
            <person name="Belfiori B."/>
            <person name="Cichocki N."/>
            <person name="Clum A."/>
            <person name="Dockter R.B."/>
            <person name="Fauchery L."/>
            <person name="Guy J."/>
            <person name="Iotti M."/>
            <person name="Le Tacon F."/>
            <person name="Lindquist E.A."/>
            <person name="Lipzen A."/>
            <person name="Malagnac F."/>
            <person name="Mello A."/>
            <person name="Molinier V."/>
            <person name="Miyauchi S."/>
            <person name="Poulain J."/>
            <person name="Riccioni C."/>
            <person name="Rubini A."/>
            <person name="Sitrit Y."/>
            <person name="Splivallo R."/>
            <person name="Traeger S."/>
            <person name="Wang M."/>
            <person name="Zifcakova L."/>
            <person name="Wipf D."/>
            <person name="Zambonelli A."/>
            <person name="Paolocci F."/>
            <person name="Nowrousian M."/>
            <person name="Ottonello S."/>
            <person name="Baldrian P."/>
            <person name="Spatafora J.W."/>
            <person name="Henrissat B."/>
            <person name="Nagy L.G."/>
            <person name="Aury J.M."/>
            <person name="Wincker P."/>
            <person name="Grigoriev I.V."/>
            <person name="Bonfante P."/>
            <person name="Martin F.M."/>
        </authorList>
    </citation>
    <scope>NUCLEOTIDE SEQUENCE [LARGE SCALE GENOMIC DNA]</scope>
    <source>
        <strain evidence="8 9">ATCC MYA-4762</strain>
    </source>
</reference>
<evidence type="ECO:0000256" key="6">
    <source>
        <dbReference type="SAM" id="MobiDB-lite"/>
    </source>
</evidence>
<dbReference type="GO" id="GO:0016020">
    <property type="term" value="C:membrane"/>
    <property type="evidence" value="ECO:0007669"/>
    <property type="project" value="UniProtKB-SubCell"/>
</dbReference>
<organism evidence="8 9">
    <name type="scientific">Terfezia boudieri ATCC MYA-4762</name>
    <dbReference type="NCBI Taxonomy" id="1051890"/>
    <lineage>
        <taxon>Eukaryota</taxon>
        <taxon>Fungi</taxon>
        <taxon>Dikarya</taxon>
        <taxon>Ascomycota</taxon>
        <taxon>Pezizomycotina</taxon>
        <taxon>Pezizomycetes</taxon>
        <taxon>Pezizales</taxon>
        <taxon>Pezizaceae</taxon>
        <taxon>Terfezia</taxon>
    </lineage>
</organism>
<dbReference type="PANTHER" id="PTHR43791">
    <property type="entry name" value="PERMEASE-RELATED"/>
    <property type="match status" value="1"/>
</dbReference>
<sequence>MIPSCITDCKLYQGGVSKVPYPSISPSHPKSPIPSPPPVPHGQGAEAISEKELVRKHDRNIIPLVMTLYLFSFLDRVNISNARLYGLEEDLGLIGVQFQVAVSMLFVTYIIFEIPSNLVLKKFHPGSNVYGSGEGL</sequence>
<keyword evidence="2" id="KW-0813">Transport</keyword>
<evidence type="ECO:0000256" key="2">
    <source>
        <dbReference type="ARBA" id="ARBA00022448"/>
    </source>
</evidence>
<keyword evidence="4 7" id="KW-1133">Transmembrane helix</keyword>
<keyword evidence="5 7" id="KW-0472">Membrane</keyword>
<feature type="region of interest" description="Disordered" evidence="6">
    <location>
        <begin position="23"/>
        <end position="45"/>
    </location>
</feature>
<evidence type="ECO:0000313" key="8">
    <source>
        <dbReference type="EMBL" id="RPB21406.1"/>
    </source>
</evidence>
<protein>
    <recommendedName>
        <fullName evidence="10">MFS general substrate transporter</fullName>
    </recommendedName>
</protein>
<feature type="compositionally biased region" description="Pro residues" evidence="6">
    <location>
        <begin position="29"/>
        <end position="40"/>
    </location>
</feature>
<gene>
    <name evidence="8" type="ORF">L211DRAFT_840602</name>
</gene>
<dbReference type="Proteomes" id="UP000267821">
    <property type="component" value="Unassembled WGS sequence"/>
</dbReference>
<evidence type="ECO:0000313" key="9">
    <source>
        <dbReference type="Proteomes" id="UP000267821"/>
    </source>
</evidence>
<dbReference type="AlphaFoldDB" id="A0A3N4LFB2"/>
<dbReference type="InterPro" id="IPR036259">
    <property type="entry name" value="MFS_trans_sf"/>
</dbReference>
<proteinExistence type="predicted"/>
<dbReference type="OrthoDB" id="2985014at2759"/>